<dbReference type="SUPFAM" id="SSF51294">
    <property type="entry name" value="Hedgehog/intein (Hint) domain"/>
    <property type="match status" value="1"/>
</dbReference>
<dbReference type="PATRIC" id="fig|178901.16.peg.3966"/>
<accession>A0A177G489</accession>
<dbReference type="Proteomes" id="UP000077349">
    <property type="component" value="Unassembled WGS sequence"/>
</dbReference>
<evidence type="ECO:0000259" key="1">
    <source>
        <dbReference type="Pfam" id="PF13403"/>
    </source>
</evidence>
<dbReference type="InterPro" id="IPR036844">
    <property type="entry name" value="Hint_dom_sf"/>
</dbReference>
<dbReference type="EMBL" id="LVHD01000116">
    <property type="protein sequence ID" value="OAG75153.1"/>
    <property type="molecule type" value="Genomic_DNA"/>
</dbReference>
<feature type="domain" description="Hedgehog/Intein (Hint)" evidence="1">
    <location>
        <begin position="329"/>
        <end position="468"/>
    </location>
</feature>
<gene>
    <name evidence="2" type="ORF">Amal_03680</name>
</gene>
<name>A0A177G489_9PROT</name>
<proteinExistence type="predicted"/>
<dbReference type="InterPro" id="IPR012332">
    <property type="entry name" value="Autotransporter_pectin_lyase_C"/>
</dbReference>
<evidence type="ECO:0000313" key="2">
    <source>
        <dbReference type="EMBL" id="OAG75153.1"/>
    </source>
</evidence>
<reference evidence="2 3" key="1">
    <citation type="submission" date="2016-03" db="EMBL/GenBank/DDBJ databases">
        <title>Draft genome sequence of Acetobacter malorum CECT 7742, a strain isolated from strawberry vinegar.</title>
        <authorList>
            <person name="Sainz F."/>
            <person name="Mas A."/>
            <person name="Torija M.J."/>
        </authorList>
    </citation>
    <scope>NUCLEOTIDE SEQUENCE [LARGE SCALE GENOMIC DNA]</scope>
    <source>
        <strain evidence="2 3">CECT 7742</strain>
    </source>
</reference>
<dbReference type="AlphaFoldDB" id="A0A177G489"/>
<organism evidence="2 3">
    <name type="scientific">Acetobacter malorum</name>
    <dbReference type="NCBI Taxonomy" id="178901"/>
    <lineage>
        <taxon>Bacteria</taxon>
        <taxon>Pseudomonadati</taxon>
        <taxon>Pseudomonadota</taxon>
        <taxon>Alphaproteobacteria</taxon>
        <taxon>Acetobacterales</taxon>
        <taxon>Acetobacteraceae</taxon>
        <taxon>Acetobacter</taxon>
    </lineage>
</organism>
<dbReference type="InterPro" id="IPR028992">
    <property type="entry name" value="Hedgehog/Intein_dom"/>
</dbReference>
<dbReference type="Gene3D" id="2.160.20.20">
    <property type="match status" value="1"/>
</dbReference>
<comment type="caution">
    <text evidence="2">The sequence shown here is derived from an EMBL/GenBank/DDBJ whole genome shotgun (WGS) entry which is preliminary data.</text>
</comment>
<sequence length="677" mass="70365">MTVISSGQTVQHVTVNGYQEIISSGGVGKFQTVTENGEIVVRDGGLLIETDENGLWIIASAGKVVVEGGGIVSGGAVQSGGTYFIYTGAIAKDFVVGNNGLFQGAPGAIVAGANTVESGGIISGGTVTSNSFVNIVAGGSSISTTVASGGRIALAGTTSNATIQSGGVIGITSGGIATSSTVQNGGTLTVDNGGRVGNTVVSSGGVMSAATGATLSGNVILNNGASVTIPSTAGGSITFNGSNANLSIAGTGSPTTVISGFTGTTSSNSDGITLTDIQTSNVKGISYPDANHVRLSLKDGSSVTLNIVGVRNLGYNLGSDKNGDVVYTVCFLGGTKIAVPDGVKAVEDIDVGDQITISRDGATLTDTVTWAGKAHCEVRADLPDDLAGYPVRILKNAIADGVPFKDLLITAEHCLFFDGHFIPARMLVNGRSVFYDKTISSYDYYHIETAEHSIVSADGMLTESYLDTGNRRAFTGKSNVVQLGARTKSWETHGAAPLAVAREVVEPLYRLIEARAINDEVVVSAEATDLTEASDLHLETDAGFIIRPIRQVNNKVMFMVPGKVQSVRLVSNASRPCDVVGPFVDDRRNFGILIGEITLFENHRTTNLTAHLEDSLLPGWHDQEVETVRWTDGYAILPLQERDSAGISILSVQVHAAGPYLRKYSSDLRDIRIASRA</sequence>
<protein>
    <submittedName>
        <fullName evidence="2">Outer membrane protein/adhesin/invasin TibA autotransporter</fullName>
    </submittedName>
</protein>
<dbReference type="Pfam" id="PF13403">
    <property type="entry name" value="Hint_2"/>
    <property type="match status" value="1"/>
</dbReference>
<evidence type="ECO:0000313" key="3">
    <source>
        <dbReference type="Proteomes" id="UP000077349"/>
    </source>
</evidence>